<keyword evidence="3" id="KW-1185">Reference proteome</keyword>
<gene>
    <name evidence="2" type="ORF">QBC35DRAFT_46663</name>
</gene>
<reference evidence="2" key="1">
    <citation type="journal article" date="2023" name="Mol. Phylogenet. Evol.">
        <title>Genome-scale phylogeny and comparative genomics of the fungal order Sordariales.</title>
        <authorList>
            <person name="Hensen N."/>
            <person name="Bonometti L."/>
            <person name="Westerberg I."/>
            <person name="Brannstrom I.O."/>
            <person name="Guillou S."/>
            <person name="Cros-Aarteil S."/>
            <person name="Calhoun S."/>
            <person name="Haridas S."/>
            <person name="Kuo A."/>
            <person name="Mondo S."/>
            <person name="Pangilinan J."/>
            <person name="Riley R."/>
            <person name="LaButti K."/>
            <person name="Andreopoulos B."/>
            <person name="Lipzen A."/>
            <person name="Chen C."/>
            <person name="Yan M."/>
            <person name="Daum C."/>
            <person name="Ng V."/>
            <person name="Clum A."/>
            <person name="Steindorff A."/>
            <person name="Ohm R.A."/>
            <person name="Martin F."/>
            <person name="Silar P."/>
            <person name="Natvig D.O."/>
            <person name="Lalanne C."/>
            <person name="Gautier V."/>
            <person name="Ament-Velasquez S.L."/>
            <person name="Kruys A."/>
            <person name="Hutchinson M.I."/>
            <person name="Powell A.J."/>
            <person name="Barry K."/>
            <person name="Miller A.N."/>
            <person name="Grigoriev I.V."/>
            <person name="Debuchy R."/>
            <person name="Gladieux P."/>
            <person name="Hiltunen Thoren M."/>
            <person name="Johannesson H."/>
        </authorList>
    </citation>
    <scope>NUCLEOTIDE SEQUENCE</scope>
    <source>
        <strain evidence="2">PSN309</strain>
    </source>
</reference>
<proteinExistence type="predicted"/>
<evidence type="ECO:0000313" key="2">
    <source>
        <dbReference type="EMBL" id="KAK4184634.1"/>
    </source>
</evidence>
<dbReference type="InterPro" id="IPR038765">
    <property type="entry name" value="Papain-like_cys_pep_sf"/>
</dbReference>
<sequence>MQLIKLIALTLATAVSDVAAYKILGNNVNCRSGPGTQHGVVRSYNKGHDVQLTCQTHGENIFGLTLWDKTTNNCFVSDYYVETGTPNMVVKECNSDSGGGGSSSSYQGRISRSEIISRGRYWTSRHVPYSQQRTYPDAQGRRYRTDCSGFVSMALHASAPGYNTVSLTSIARSISSSDLKPGDFVGTLGAGTGGDAGHVVLFLSWVGGSRSRYDALECNGSQGCVQSRFSVGWGVGGRTAKPYRYTRVID</sequence>
<feature type="signal peptide" evidence="1">
    <location>
        <begin position="1"/>
        <end position="20"/>
    </location>
</feature>
<reference evidence="2" key="2">
    <citation type="submission" date="2023-05" db="EMBL/GenBank/DDBJ databases">
        <authorList>
            <consortium name="Lawrence Berkeley National Laboratory"/>
            <person name="Steindorff A."/>
            <person name="Hensen N."/>
            <person name="Bonometti L."/>
            <person name="Westerberg I."/>
            <person name="Brannstrom I.O."/>
            <person name="Guillou S."/>
            <person name="Cros-Aarteil S."/>
            <person name="Calhoun S."/>
            <person name="Haridas S."/>
            <person name="Kuo A."/>
            <person name="Mondo S."/>
            <person name="Pangilinan J."/>
            <person name="Riley R."/>
            <person name="Labutti K."/>
            <person name="Andreopoulos B."/>
            <person name="Lipzen A."/>
            <person name="Chen C."/>
            <person name="Yanf M."/>
            <person name="Daum C."/>
            <person name="Ng V."/>
            <person name="Clum A."/>
            <person name="Ohm R."/>
            <person name="Martin F."/>
            <person name="Silar P."/>
            <person name="Natvig D."/>
            <person name="Lalanne C."/>
            <person name="Gautier V."/>
            <person name="Ament-Velasquez S.L."/>
            <person name="Kruys A."/>
            <person name="Hutchinson M.I."/>
            <person name="Powell A.J."/>
            <person name="Barry K."/>
            <person name="Miller A.N."/>
            <person name="Grigoriev I.V."/>
            <person name="Debuchy R."/>
            <person name="Gladieux P."/>
            <person name="Thoren M.H."/>
            <person name="Johannesson H."/>
        </authorList>
    </citation>
    <scope>NUCLEOTIDE SEQUENCE</scope>
    <source>
        <strain evidence="2">PSN309</strain>
    </source>
</reference>
<accession>A0AAN6WML4</accession>
<dbReference type="SUPFAM" id="SSF54001">
    <property type="entry name" value="Cysteine proteinases"/>
    <property type="match status" value="1"/>
</dbReference>
<dbReference type="Gene3D" id="2.30.30.40">
    <property type="entry name" value="SH3 Domains"/>
    <property type="match status" value="1"/>
</dbReference>
<dbReference type="EMBL" id="MU864480">
    <property type="protein sequence ID" value="KAK4184634.1"/>
    <property type="molecule type" value="Genomic_DNA"/>
</dbReference>
<comment type="caution">
    <text evidence="2">The sequence shown here is derived from an EMBL/GenBank/DDBJ whole genome shotgun (WGS) entry which is preliminary data.</text>
</comment>
<evidence type="ECO:0008006" key="4">
    <source>
        <dbReference type="Google" id="ProtNLM"/>
    </source>
</evidence>
<name>A0AAN6WML4_9PEZI</name>
<dbReference type="Proteomes" id="UP001302126">
    <property type="component" value="Unassembled WGS sequence"/>
</dbReference>
<evidence type="ECO:0000256" key="1">
    <source>
        <dbReference type="SAM" id="SignalP"/>
    </source>
</evidence>
<dbReference type="AlphaFoldDB" id="A0AAN6WML4"/>
<dbReference type="Gene3D" id="3.90.1720.10">
    <property type="entry name" value="endopeptidase domain like (from Nostoc punctiforme)"/>
    <property type="match status" value="1"/>
</dbReference>
<protein>
    <recommendedName>
        <fullName evidence="4">NlpC/P60 domain-containing protein</fullName>
    </recommendedName>
</protein>
<organism evidence="2 3">
    <name type="scientific">Podospora australis</name>
    <dbReference type="NCBI Taxonomy" id="1536484"/>
    <lineage>
        <taxon>Eukaryota</taxon>
        <taxon>Fungi</taxon>
        <taxon>Dikarya</taxon>
        <taxon>Ascomycota</taxon>
        <taxon>Pezizomycotina</taxon>
        <taxon>Sordariomycetes</taxon>
        <taxon>Sordariomycetidae</taxon>
        <taxon>Sordariales</taxon>
        <taxon>Podosporaceae</taxon>
        <taxon>Podospora</taxon>
    </lineage>
</organism>
<evidence type="ECO:0000313" key="3">
    <source>
        <dbReference type="Proteomes" id="UP001302126"/>
    </source>
</evidence>
<keyword evidence="1" id="KW-0732">Signal</keyword>
<feature type="chain" id="PRO_5042917860" description="NlpC/P60 domain-containing protein" evidence="1">
    <location>
        <begin position="21"/>
        <end position="250"/>
    </location>
</feature>